<evidence type="ECO:0000313" key="2">
    <source>
        <dbReference type="EMBL" id="GAA4697941.1"/>
    </source>
</evidence>
<dbReference type="SUPFAM" id="SSF55729">
    <property type="entry name" value="Acyl-CoA N-acyltransferases (Nat)"/>
    <property type="match status" value="2"/>
</dbReference>
<organism evidence="2 3">
    <name type="scientific">Nocardioides nanhaiensis</name>
    <dbReference type="NCBI Taxonomy" id="1476871"/>
    <lineage>
        <taxon>Bacteria</taxon>
        <taxon>Bacillati</taxon>
        <taxon>Actinomycetota</taxon>
        <taxon>Actinomycetes</taxon>
        <taxon>Propionibacteriales</taxon>
        <taxon>Nocardioidaceae</taxon>
        <taxon>Nocardioides</taxon>
    </lineage>
</organism>
<proteinExistence type="predicted"/>
<dbReference type="RefSeq" id="WP_345271722.1">
    <property type="nucleotide sequence ID" value="NZ_BAABIM010000005.1"/>
</dbReference>
<feature type="domain" description="N-acetyltransferase" evidence="1">
    <location>
        <begin position="1"/>
        <end position="164"/>
    </location>
</feature>
<dbReference type="Proteomes" id="UP001500621">
    <property type="component" value="Unassembled WGS sequence"/>
</dbReference>
<gene>
    <name evidence="2" type="ORF">GCM10023226_40550</name>
</gene>
<dbReference type="InterPro" id="IPR016181">
    <property type="entry name" value="Acyl_CoA_acyltransferase"/>
</dbReference>
<reference evidence="3" key="1">
    <citation type="journal article" date="2019" name="Int. J. Syst. Evol. Microbiol.">
        <title>The Global Catalogue of Microorganisms (GCM) 10K type strain sequencing project: providing services to taxonomists for standard genome sequencing and annotation.</title>
        <authorList>
            <consortium name="The Broad Institute Genomics Platform"/>
            <consortium name="The Broad Institute Genome Sequencing Center for Infectious Disease"/>
            <person name="Wu L."/>
            <person name="Ma J."/>
        </authorList>
    </citation>
    <scope>NUCLEOTIDE SEQUENCE [LARGE SCALE GENOMIC DNA]</scope>
    <source>
        <strain evidence="3">JCM 18127</strain>
    </source>
</reference>
<dbReference type="EMBL" id="BAABIM010000005">
    <property type="protein sequence ID" value="GAA4697941.1"/>
    <property type="molecule type" value="Genomic_DNA"/>
</dbReference>
<dbReference type="Pfam" id="PF00583">
    <property type="entry name" value="Acetyltransf_1"/>
    <property type="match status" value="1"/>
</dbReference>
<keyword evidence="3" id="KW-1185">Reference proteome</keyword>
<dbReference type="InterPro" id="IPR000182">
    <property type="entry name" value="GNAT_dom"/>
</dbReference>
<dbReference type="Gene3D" id="3.40.630.30">
    <property type="match status" value="1"/>
</dbReference>
<evidence type="ECO:0000259" key="1">
    <source>
        <dbReference type="PROSITE" id="PS51186"/>
    </source>
</evidence>
<protein>
    <submittedName>
        <fullName evidence="2">GNAT family N-acetyltransferase</fullName>
    </submittedName>
</protein>
<dbReference type="PROSITE" id="PS51186">
    <property type="entry name" value="GNAT"/>
    <property type="match status" value="1"/>
</dbReference>
<name>A0ABP8WZ06_9ACTN</name>
<accession>A0ABP8WZ06</accession>
<comment type="caution">
    <text evidence="2">The sequence shown here is derived from an EMBL/GenBank/DDBJ whole genome shotgun (WGS) entry which is preliminary data.</text>
</comment>
<evidence type="ECO:0000313" key="3">
    <source>
        <dbReference type="Proteomes" id="UP001500621"/>
    </source>
</evidence>
<sequence>MRIETLDTADDARLRQAYDLHRRAHLLGREGRPFWSWEEMRGEFRTADPGERLVVLGGYAAPDGEQAVTAAPGTLLGIAYVWLPLLDNLDKAWLSVDVDPAHAQRGVGTQLAGALVELCRAEGRREVLGEVKIPFSERETHGYRRFAERLGATFSNVEVVRYLELPVPGERVEQWAATAAERAGGYTIETHVDVVPDELVPSLCVLLGQLGVDAPTGAVDWEEEVMTPDRFLTLRAELVAAGRTMLETVALTPEREVVAQSTLAVPVTGRTDVSQWGTFVHREHRGHRLGLAVKAAALRHLQEHHPDMRRIVTQNAETNDHMVAINELMGFEPVETSTEMLLRL</sequence>